<feature type="domain" description="Amine oxidase" evidence="7">
    <location>
        <begin position="16"/>
        <end position="459"/>
    </location>
</feature>
<keyword evidence="9" id="KW-1185">Reference proteome</keyword>
<dbReference type="Pfam" id="PF01593">
    <property type="entry name" value="Amino_oxidase"/>
    <property type="match status" value="1"/>
</dbReference>
<evidence type="ECO:0000256" key="1">
    <source>
        <dbReference type="ARBA" id="ARBA00001974"/>
    </source>
</evidence>
<protein>
    <recommendedName>
        <fullName evidence="6">Amine oxidase</fullName>
        <ecNumber evidence="6">1.4.3.-</ecNumber>
    </recommendedName>
</protein>
<accession>A0A0A1TPW5</accession>
<dbReference type="AlphaFoldDB" id="A0A0A1TPW5"/>
<dbReference type="OrthoDB" id="5046242at2759"/>
<keyword evidence="6" id="KW-0274">FAD</keyword>
<gene>
    <name evidence="8" type="ORF">VHEMI09186</name>
</gene>
<evidence type="ECO:0000313" key="8">
    <source>
        <dbReference type="EMBL" id="CEJ93608.1"/>
    </source>
</evidence>
<name>A0A0A1TPW5_9HYPO</name>
<organism evidence="8 9">
    <name type="scientific">[Torrubiella] hemipterigena</name>
    <dbReference type="NCBI Taxonomy" id="1531966"/>
    <lineage>
        <taxon>Eukaryota</taxon>
        <taxon>Fungi</taxon>
        <taxon>Dikarya</taxon>
        <taxon>Ascomycota</taxon>
        <taxon>Pezizomycotina</taxon>
        <taxon>Sordariomycetes</taxon>
        <taxon>Hypocreomycetidae</taxon>
        <taxon>Hypocreales</taxon>
        <taxon>Clavicipitaceae</taxon>
        <taxon>Clavicipitaceae incertae sedis</taxon>
        <taxon>'Torrubiella' clade</taxon>
    </lineage>
</organism>
<keyword evidence="3 6" id="KW-0560">Oxidoreductase</keyword>
<dbReference type="InterPro" id="IPR050703">
    <property type="entry name" value="Flavin_MAO"/>
</dbReference>
<dbReference type="SUPFAM" id="SSF51905">
    <property type="entry name" value="FAD/NAD(P)-binding domain"/>
    <property type="match status" value="1"/>
</dbReference>
<evidence type="ECO:0000256" key="6">
    <source>
        <dbReference type="RuleBase" id="RU362067"/>
    </source>
</evidence>
<feature type="binding site" evidence="5">
    <location>
        <position position="243"/>
    </location>
    <ligand>
        <name>FAD</name>
        <dbReference type="ChEBI" id="CHEBI:57692"/>
    </ligand>
</feature>
<dbReference type="Gene3D" id="3.90.660.10">
    <property type="match status" value="1"/>
</dbReference>
<reference evidence="8 9" key="1">
    <citation type="journal article" date="2015" name="Genome Announc.">
        <title>Draft Genome Sequence and Gene Annotation of the Entomopathogenic Fungus Verticillium hemipterigenum.</title>
        <authorList>
            <person name="Horn F."/>
            <person name="Habel A."/>
            <person name="Scharf D.H."/>
            <person name="Dworschak J."/>
            <person name="Brakhage A.A."/>
            <person name="Guthke R."/>
            <person name="Hertweck C."/>
            <person name="Linde J."/>
        </authorList>
    </citation>
    <scope>NUCLEOTIDE SEQUENCE [LARGE SCALE GENOMIC DNA]</scope>
</reference>
<dbReference type="GO" id="GO:0097621">
    <property type="term" value="F:monoamine oxidase activity"/>
    <property type="evidence" value="ECO:0007669"/>
    <property type="project" value="UniProtKB-EC"/>
</dbReference>
<dbReference type="InterPro" id="IPR036188">
    <property type="entry name" value="FAD/NAD-bd_sf"/>
</dbReference>
<evidence type="ECO:0000256" key="4">
    <source>
        <dbReference type="ARBA" id="ARBA00048448"/>
    </source>
</evidence>
<dbReference type="InterPro" id="IPR001613">
    <property type="entry name" value="Flavin_amine_oxidase"/>
</dbReference>
<keyword evidence="6" id="KW-0285">Flavoprotein</keyword>
<dbReference type="PANTHER" id="PTHR43563:SF14">
    <property type="entry name" value="AMINE OXIDASE"/>
    <property type="match status" value="1"/>
</dbReference>
<dbReference type="PRINTS" id="PR00757">
    <property type="entry name" value="AMINEOXDASEF"/>
</dbReference>
<dbReference type="SUPFAM" id="SSF54373">
    <property type="entry name" value="FAD-linked reductases, C-terminal domain"/>
    <property type="match status" value="1"/>
</dbReference>
<evidence type="ECO:0000259" key="7">
    <source>
        <dbReference type="Pfam" id="PF01593"/>
    </source>
</evidence>
<dbReference type="Gene3D" id="1.10.405.10">
    <property type="entry name" value="Guanine Nucleotide Dissociation Inhibitor, domain 1"/>
    <property type="match status" value="1"/>
</dbReference>
<comment type="cofactor">
    <cofactor evidence="1 6">
        <name>FAD</name>
        <dbReference type="ChEBI" id="CHEBI:57692"/>
    </cofactor>
</comment>
<evidence type="ECO:0000256" key="2">
    <source>
        <dbReference type="ARBA" id="ARBA00005995"/>
    </source>
</evidence>
<feature type="binding site" evidence="5">
    <location>
        <position position="436"/>
    </location>
    <ligand>
        <name>FAD</name>
        <dbReference type="ChEBI" id="CHEBI:57692"/>
    </ligand>
</feature>
<comment type="similarity">
    <text evidence="2 6">Belongs to the flavin monoamine oxidase family.</text>
</comment>
<comment type="catalytic activity">
    <reaction evidence="4">
        <text>a secondary aliphatic amine + O2 + H2O = a primary amine + an aldehyde + H2O2</text>
        <dbReference type="Rhea" id="RHEA:26414"/>
        <dbReference type="ChEBI" id="CHEBI:15377"/>
        <dbReference type="ChEBI" id="CHEBI:15379"/>
        <dbReference type="ChEBI" id="CHEBI:16240"/>
        <dbReference type="ChEBI" id="CHEBI:17478"/>
        <dbReference type="ChEBI" id="CHEBI:58855"/>
        <dbReference type="ChEBI" id="CHEBI:65296"/>
        <dbReference type="EC" id="1.4.3.4"/>
    </reaction>
</comment>
<dbReference type="Gene3D" id="3.50.50.60">
    <property type="entry name" value="FAD/NAD(P)-binding domain"/>
    <property type="match status" value="1"/>
</dbReference>
<feature type="binding site" evidence="5">
    <location>
        <position position="17"/>
    </location>
    <ligand>
        <name>FAD</name>
        <dbReference type="ChEBI" id="CHEBI:57692"/>
    </ligand>
</feature>
<dbReference type="STRING" id="1531966.A0A0A1TPW5"/>
<feature type="binding site" evidence="5">
    <location>
        <position position="349"/>
    </location>
    <ligand>
        <name>substrate</name>
    </ligand>
</feature>
<evidence type="ECO:0000256" key="5">
    <source>
        <dbReference type="PIRSR" id="PIRSR601613-1"/>
    </source>
</evidence>
<dbReference type="PANTHER" id="PTHR43563">
    <property type="entry name" value="AMINE OXIDASE"/>
    <property type="match status" value="1"/>
</dbReference>
<evidence type="ECO:0000313" key="9">
    <source>
        <dbReference type="Proteomes" id="UP000039046"/>
    </source>
</evidence>
<evidence type="ECO:0000256" key="3">
    <source>
        <dbReference type="ARBA" id="ARBA00023002"/>
    </source>
</evidence>
<dbReference type="HOGENOM" id="CLU_004498_0_3_1"/>
<dbReference type="EC" id="1.4.3.-" evidence="6"/>
<sequence length="466" mass="50671">MSPVESVQVAIIGAGLSGLRAATEIHNAGLSYVVLEGMDRVGGKTLSVPTSSTGDAVIDLGAAWINDTTQAQMYALAQEFGFNLIPQRAEGLSIHQDAQGGFKMLPFGVPTDMTEEEQVLFHEFISKLMEYVERSDLRNPHLGPDAATLDSLTVAEFIEKEFSSPIILGLATTLTRAILGVDAHEVSALYLVDFIKSGDGFVNITSDVKDGAQYLRNQQGNQTFSVKLAAKLNPGTVKLSSGVVSIEQFNDYAAICTNDGKVYHAKKIISSVPTCLLPLIKFTPALPSAKQTLTESTKLGYYSKTVLVFSEPWWRAANLSGAYSSNFGAIAFTRDTCTPENGQFSITCFHVGETGRKWSALDDAERRRVVLEEFKAAFGTIVSEIPEPLNIIEKEWTKDPWARGNPNPVMMPGLMTSDAGQSIREPVQHVHFVGTETSYEWKGYMEGAVLSGIRGAKEVVDLLKSE</sequence>
<dbReference type="EMBL" id="CDHN01000005">
    <property type="protein sequence ID" value="CEJ93608.1"/>
    <property type="molecule type" value="Genomic_DNA"/>
</dbReference>
<dbReference type="Proteomes" id="UP000039046">
    <property type="component" value="Unassembled WGS sequence"/>
</dbReference>
<dbReference type="InterPro" id="IPR002937">
    <property type="entry name" value="Amino_oxidase"/>
</dbReference>
<proteinExistence type="inferred from homology"/>